<protein>
    <submittedName>
        <fullName evidence="1">Glycosidase</fullName>
    </submittedName>
</protein>
<organism evidence="1">
    <name type="scientific">gut metagenome</name>
    <dbReference type="NCBI Taxonomy" id="749906"/>
    <lineage>
        <taxon>unclassified sequences</taxon>
        <taxon>metagenomes</taxon>
        <taxon>organismal metagenomes</taxon>
    </lineage>
</organism>
<reference evidence="1" key="1">
    <citation type="journal article" date="2012" name="PLoS ONE">
        <title>Gene sets for utilization of primary and secondary nutrition supplies in the distal gut of endangered iberian lynx.</title>
        <authorList>
            <person name="Alcaide M."/>
            <person name="Messina E."/>
            <person name="Richter M."/>
            <person name="Bargiela R."/>
            <person name="Peplies J."/>
            <person name="Huws S.A."/>
            <person name="Newbold C.J."/>
            <person name="Golyshin P.N."/>
            <person name="Simon M.A."/>
            <person name="Lopez G."/>
            <person name="Yakimov M.M."/>
            <person name="Ferrer M."/>
        </authorList>
    </citation>
    <scope>NUCLEOTIDE SEQUENCE</scope>
</reference>
<name>J9FYT6_9ZZZZ</name>
<dbReference type="AlphaFoldDB" id="J9FYT6"/>
<keyword evidence="1" id="KW-0326">Glycosidase</keyword>
<proteinExistence type="predicted"/>
<dbReference type="GO" id="GO:0016798">
    <property type="term" value="F:hydrolase activity, acting on glycosyl bonds"/>
    <property type="evidence" value="ECO:0007669"/>
    <property type="project" value="UniProtKB-KW"/>
</dbReference>
<keyword evidence="1" id="KW-0378">Hydrolase</keyword>
<dbReference type="SUPFAM" id="SSF51445">
    <property type="entry name" value="(Trans)glycosidases"/>
    <property type="match status" value="1"/>
</dbReference>
<gene>
    <name evidence="1" type="ORF">EVA_17181</name>
</gene>
<comment type="caution">
    <text evidence="1">The sequence shown here is derived from an EMBL/GenBank/DDBJ whole genome shotgun (WGS) entry which is preliminary data.</text>
</comment>
<dbReference type="EMBL" id="AMCI01006219">
    <property type="protein sequence ID" value="EJW94707.1"/>
    <property type="molecule type" value="Genomic_DNA"/>
</dbReference>
<dbReference type="InterPro" id="IPR017853">
    <property type="entry name" value="GH"/>
</dbReference>
<dbReference type="Gene3D" id="3.20.20.80">
    <property type="entry name" value="Glycosidases"/>
    <property type="match status" value="1"/>
</dbReference>
<sequence length="161" mass="17319">MKKTTLKKTLAAAKPTVATSVPATETGVAPTTNSTLATTPETTATATPISETATANANERMLIYQVLPRLYGNTKTINHHAGTIEENGCGKMNDFTEPVLKSIKDFGYTHIWYTGLLEHATQTSYADHGIAVDNPIVVKGKAGSPYAIKDYYDIDPDLAKM</sequence>
<evidence type="ECO:0000313" key="1">
    <source>
        <dbReference type="EMBL" id="EJW94707.1"/>
    </source>
</evidence>
<accession>J9FYT6</accession>